<evidence type="ECO:0000256" key="4">
    <source>
        <dbReference type="ARBA" id="ARBA00023054"/>
    </source>
</evidence>
<dbReference type="EMBL" id="CDSF01000013">
    <property type="protein sequence ID" value="CEO95273.1"/>
    <property type="molecule type" value="Genomic_DNA"/>
</dbReference>
<evidence type="ECO:0000313" key="10">
    <source>
        <dbReference type="Proteomes" id="UP000290189"/>
    </source>
</evidence>
<organism evidence="7 9">
    <name type="scientific">Plasmodiophora brassicae</name>
    <name type="common">Clubroot disease agent</name>
    <dbReference type="NCBI Taxonomy" id="37360"/>
    <lineage>
        <taxon>Eukaryota</taxon>
        <taxon>Sar</taxon>
        <taxon>Rhizaria</taxon>
        <taxon>Endomyxa</taxon>
        <taxon>Phytomyxea</taxon>
        <taxon>Plasmodiophorida</taxon>
        <taxon>Plasmodiophoridae</taxon>
        <taxon>Plasmodiophora</taxon>
    </lineage>
</organism>
<feature type="compositionally biased region" description="Basic and acidic residues" evidence="6">
    <location>
        <begin position="243"/>
        <end position="253"/>
    </location>
</feature>
<evidence type="ECO:0000313" key="7">
    <source>
        <dbReference type="EMBL" id="CEO95273.1"/>
    </source>
</evidence>
<dbReference type="InterPro" id="IPR008610">
    <property type="entry name" value="Ebp2"/>
</dbReference>
<proteinExistence type="inferred from homology"/>
<accession>A0A0G4IJ92</accession>
<dbReference type="PANTHER" id="PTHR13028">
    <property type="entry name" value="RRNA PROCESSING PROTEIN EBNA1-BINDING PROTEIN-RELATED"/>
    <property type="match status" value="1"/>
</dbReference>
<dbReference type="GO" id="GO:0034399">
    <property type="term" value="C:nuclear periphery"/>
    <property type="evidence" value="ECO:0007669"/>
    <property type="project" value="TreeGrafter"/>
</dbReference>
<keyword evidence="4" id="KW-0175">Coiled coil</keyword>
<keyword evidence="8" id="KW-0496">Mitochondrion</keyword>
<reference evidence="8 10" key="2">
    <citation type="submission" date="2018-03" db="EMBL/GenBank/DDBJ databases">
        <authorList>
            <person name="Fogelqvist J."/>
        </authorList>
    </citation>
    <scope>NUCLEOTIDE SEQUENCE [LARGE SCALE GENOMIC DNA]</scope>
</reference>
<protein>
    <submittedName>
        <fullName evidence="7">Uncharacterized protein</fullName>
    </submittedName>
</protein>
<dbReference type="OMA" id="DHMARIK"/>
<dbReference type="AlphaFoldDB" id="A0A0G4IJ92"/>
<evidence type="ECO:0000256" key="6">
    <source>
        <dbReference type="SAM" id="MobiDB-lite"/>
    </source>
</evidence>
<evidence type="ECO:0000313" key="9">
    <source>
        <dbReference type="Proteomes" id="UP000039324"/>
    </source>
</evidence>
<keyword evidence="3" id="KW-0690">Ribosome biogenesis</keyword>
<comment type="subcellular location">
    <subcellularLocation>
        <location evidence="1">Nucleus</location>
        <location evidence="1">Nucleolus</location>
    </subcellularLocation>
</comment>
<sequence>MDYSSALAAAIECAEDVPEAIEAPESIVADDGDDQAEDDGIRNLPALNHVTNQIRLPDEYPWAETLVITHNKAIDVDAEDDLKREVQFYEFTVNAVKQAVTRLNQIGVPYQRPADFFAEMVKSDDHMARIKRKLLHESAAIAQVAENKRVASQKKFAKQVNAEKQQEKALAKKTSVEAINAWKKEAKSNKLTEESFDAAMALAEKQVKKWKKSKAKHAEPKVSHKRQRKNEKFGIGSRNRTGKRNDLTQDDKPKKHTGKKQRPGKRRRLMSTGKSK</sequence>
<name>A0A0G4IJ92_PLABS</name>
<dbReference type="OrthoDB" id="443772at2759"/>
<gene>
    <name evidence="7" type="ORF">PBRA_004039</name>
    <name evidence="8" type="ORF">PLBR_LOCUS3494</name>
</gene>
<geneLocation type="mitochondrion" evidence="8"/>
<dbReference type="Pfam" id="PF05890">
    <property type="entry name" value="Ebp2"/>
    <property type="match status" value="1"/>
</dbReference>
<keyword evidence="9" id="KW-1185">Reference proteome</keyword>
<dbReference type="GO" id="GO:0042273">
    <property type="term" value="P:ribosomal large subunit biogenesis"/>
    <property type="evidence" value="ECO:0007669"/>
    <property type="project" value="TreeGrafter"/>
</dbReference>
<dbReference type="Proteomes" id="UP000039324">
    <property type="component" value="Unassembled WGS sequence"/>
</dbReference>
<evidence type="ECO:0000256" key="3">
    <source>
        <dbReference type="ARBA" id="ARBA00022517"/>
    </source>
</evidence>
<dbReference type="Proteomes" id="UP000290189">
    <property type="component" value="Unassembled WGS sequence"/>
</dbReference>
<evidence type="ECO:0000256" key="2">
    <source>
        <dbReference type="ARBA" id="ARBA00007336"/>
    </source>
</evidence>
<dbReference type="GO" id="GO:0006364">
    <property type="term" value="P:rRNA processing"/>
    <property type="evidence" value="ECO:0007669"/>
    <property type="project" value="TreeGrafter"/>
</dbReference>
<evidence type="ECO:0000313" key="8">
    <source>
        <dbReference type="EMBL" id="SPQ96279.1"/>
    </source>
</evidence>
<dbReference type="EMBL" id="OVEO01000005">
    <property type="protein sequence ID" value="SPQ96279.1"/>
    <property type="molecule type" value="Genomic_DNA"/>
</dbReference>
<dbReference type="GO" id="GO:0005730">
    <property type="term" value="C:nucleolus"/>
    <property type="evidence" value="ECO:0007669"/>
    <property type="project" value="UniProtKB-SubCell"/>
</dbReference>
<dbReference type="GO" id="GO:0030687">
    <property type="term" value="C:preribosome, large subunit precursor"/>
    <property type="evidence" value="ECO:0007669"/>
    <property type="project" value="TreeGrafter"/>
</dbReference>
<dbReference type="STRING" id="37360.A0A0G4IJ92"/>
<keyword evidence="5" id="KW-0539">Nucleus</keyword>
<comment type="similarity">
    <text evidence="2">Belongs to the EBP2 family.</text>
</comment>
<dbReference type="PANTHER" id="PTHR13028:SF0">
    <property type="entry name" value="RRNA-PROCESSING PROTEIN EBP2-RELATED"/>
    <property type="match status" value="1"/>
</dbReference>
<reference evidence="7 9" key="1">
    <citation type="submission" date="2015-02" db="EMBL/GenBank/DDBJ databases">
        <authorList>
            <person name="Chooi Y.-H."/>
        </authorList>
    </citation>
    <scope>NUCLEOTIDE SEQUENCE [LARGE SCALE GENOMIC DNA]</scope>
    <source>
        <strain evidence="7">E3</strain>
    </source>
</reference>
<feature type="region of interest" description="Disordered" evidence="6">
    <location>
        <begin position="209"/>
        <end position="276"/>
    </location>
</feature>
<evidence type="ECO:0000256" key="5">
    <source>
        <dbReference type="ARBA" id="ARBA00023242"/>
    </source>
</evidence>
<feature type="compositionally biased region" description="Basic residues" evidence="6">
    <location>
        <begin position="254"/>
        <end position="276"/>
    </location>
</feature>
<evidence type="ECO:0000256" key="1">
    <source>
        <dbReference type="ARBA" id="ARBA00004604"/>
    </source>
</evidence>